<dbReference type="InterPro" id="IPR051223">
    <property type="entry name" value="Polycystin"/>
</dbReference>
<evidence type="ECO:0000259" key="2">
    <source>
        <dbReference type="PROSITE" id="PS50095"/>
    </source>
</evidence>
<sequence length="180" mass="20414">MEKVYKELRSPKEIARYRTSSYLHCIGVRQVSRYELSVRTGVWPGSGTTANTSFIIYGDEGNSGRLTIQQDLSTGFKPIFARGTEQTFAFVLDQALGDIYALQVWHDNSGNDPSWFLEDITIKFLAQKEVGYLYLRCGLAWRMSPAPMKCFKSCKICSQHNNQSSEGHVLRWPPLAFSSN</sequence>
<dbReference type="Pfam" id="PF01477">
    <property type="entry name" value="PLAT"/>
    <property type="match status" value="1"/>
</dbReference>
<accession>A0A9W9ZKL8</accession>
<proteinExistence type="predicted"/>
<dbReference type="PROSITE" id="PS50095">
    <property type="entry name" value="PLAT"/>
    <property type="match status" value="1"/>
</dbReference>
<dbReference type="PANTHER" id="PTHR10877:SF150">
    <property type="entry name" value="REJ DOMAIN-CONTAINING PROTEIN"/>
    <property type="match status" value="1"/>
</dbReference>
<dbReference type="Gene3D" id="2.60.60.20">
    <property type="entry name" value="PLAT/LH2 domain"/>
    <property type="match status" value="1"/>
</dbReference>
<dbReference type="GO" id="GO:0005262">
    <property type="term" value="F:calcium channel activity"/>
    <property type="evidence" value="ECO:0007669"/>
    <property type="project" value="TreeGrafter"/>
</dbReference>
<protein>
    <recommendedName>
        <fullName evidence="2">PLAT domain-containing protein</fullName>
    </recommendedName>
</protein>
<dbReference type="InterPro" id="IPR001024">
    <property type="entry name" value="PLAT/LH2_dom"/>
</dbReference>
<feature type="domain" description="PLAT" evidence="2">
    <location>
        <begin position="32"/>
        <end position="153"/>
    </location>
</feature>
<dbReference type="SUPFAM" id="SSF49723">
    <property type="entry name" value="Lipase/lipooxygenase domain (PLAT/LH2 domain)"/>
    <property type="match status" value="1"/>
</dbReference>
<evidence type="ECO:0000313" key="3">
    <source>
        <dbReference type="EMBL" id="KAJ7382448.1"/>
    </source>
</evidence>
<dbReference type="EMBL" id="MU825923">
    <property type="protein sequence ID" value="KAJ7382448.1"/>
    <property type="molecule type" value="Genomic_DNA"/>
</dbReference>
<dbReference type="GO" id="GO:0050982">
    <property type="term" value="P:detection of mechanical stimulus"/>
    <property type="evidence" value="ECO:0007669"/>
    <property type="project" value="TreeGrafter"/>
</dbReference>
<keyword evidence="4" id="KW-1185">Reference proteome</keyword>
<dbReference type="AlphaFoldDB" id="A0A9W9ZKL8"/>
<dbReference type="OrthoDB" id="10044145at2759"/>
<comment type="caution">
    <text evidence="1">Lacks conserved residue(s) required for the propagation of feature annotation.</text>
</comment>
<dbReference type="Proteomes" id="UP001163046">
    <property type="component" value="Unassembled WGS sequence"/>
</dbReference>
<dbReference type="PANTHER" id="PTHR10877">
    <property type="entry name" value="POLYCYSTIN FAMILY MEMBER"/>
    <property type="match status" value="1"/>
</dbReference>
<gene>
    <name evidence="3" type="ORF">OS493_034885</name>
</gene>
<evidence type="ECO:0000256" key="1">
    <source>
        <dbReference type="PROSITE-ProRule" id="PRU00152"/>
    </source>
</evidence>
<dbReference type="InterPro" id="IPR036392">
    <property type="entry name" value="PLAT/LH2_dom_sf"/>
</dbReference>
<dbReference type="SMART" id="SM00308">
    <property type="entry name" value="LH2"/>
    <property type="match status" value="1"/>
</dbReference>
<dbReference type="GO" id="GO:0016020">
    <property type="term" value="C:membrane"/>
    <property type="evidence" value="ECO:0007669"/>
    <property type="project" value="TreeGrafter"/>
</dbReference>
<organism evidence="3 4">
    <name type="scientific">Desmophyllum pertusum</name>
    <dbReference type="NCBI Taxonomy" id="174260"/>
    <lineage>
        <taxon>Eukaryota</taxon>
        <taxon>Metazoa</taxon>
        <taxon>Cnidaria</taxon>
        <taxon>Anthozoa</taxon>
        <taxon>Hexacorallia</taxon>
        <taxon>Scleractinia</taxon>
        <taxon>Caryophylliina</taxon>
        <taxon>Caryophylliidae</taxon>
        <taxon>Desmophyllum</taxon>
    </lineage>
</organism>
<name>A0A9W9ZKL8_9CNID</name>
<reference evidence="3" key="1">
    <citation type="submission" date="2023-01" db="EMBL/GenBank/DDBJ databases">
        <title>Genome assembly of the deep-sea coral Lophelia pertusa.</title>
        <authorList>
            <person name="Herrera S."/>
            <person name="Cordes E."/>
        </authorList>
    </citation>
    <scope>NUCLEOTIDE SEQUENCE</scope>
    <source>
        <strain evidence="3">USNM1676648</strain>
        <tissue evidence="3">Polyp</tissue>
    </source>
</reference>
<evidence type="ECO:0000313" key="4">
    <source>
        <dbReference type="Proteomes" id="UP001163046"/>
    </source>
</evidence>
<comment type="caution">
    <text evidence="3">The sequence shown here is derived from an EMBL/GenBank/DDBJ whole genome shotgun (WGS) entry which is preliminary data.</text>
</comment>